<dbReference type="HOGENOM" id="CLU_020626_11_0_10"/>
<dbReference type="AlphaFoldDB" id="A0A0D5YQY3"/>
<reference evidence="3 5" key="1">
    <citation type="submission" date="2015-03" db="EMBL/GenBank/DDBJ databases">
        <title>Complete genome sequence of Muricauda lutaonensis CC-HSB-11T, isolated from a coastal hot spring.</title>
        <authorList>
            <person name="Kim K.M."/>
        </authorList>
    </citation>
    <scope>NUCLEOTIDE SEQUENCE [LARGE SCALE GENOMIC DNA]</scope>
    <source>
        <strain evidence="3 5">CC-HSB-11</strain>
    </source>
</reference>
<dbReference type="STRING" id="516051.VC82_629"/>
<organism evidence="3 5">
    <name type="scientific">Flagellimonas lutaonensis</name>
    <dbReference type="NCBI Taxonomy" id="516051"/>
    <lineage>
        <taxon>Bacteria</taxon>
        <taxon>Pseudomonadati</taxon>
        <taxon>Bacteroidota</taxon>
        <taxon>Flavobacteriia</taxon>
        <taxon>Flavobacteriales</taxon>
        <taxon>Flavobacteriaceae</taxon>
        <taxon>Flagellimonas</taxon>
    </lineage>
</organism>
<name>A0A0D5YQY3_9FLAO</name>
<dbReference type="PROSITE" id="PS50994">
    <property type="entry name" value="INTEGRASE"/>
    <property type="match status" value="1"/>
</dbReference>
<evidence type="ECO:0000313" key="3">
    <source>
        <dbReference type="EMBL" id="AKA34298.1"/>
    </source>
</evidence>
<dbReference type="InterPro" id="IPR006120">
    <property type="entry name" value="Resolvase_HTH_dom"/>
</dbReference>
<protein>
    <submittedName>
        <fullName evidence="3">Transposase</fullName>
    </submittedName>
</protein>
<keyword evidence="5" id="KW-1185">Reference proteome</keyword>
<evidence type="ECO:0000313" key="5">
    <source>
        <dbReference type="Proteomes" id="UP000032726"/>
    </source>
</evidence>
<gene>
    <name evidence="3" type="ORF">VC82_629</name>
    <name evidence="4" type="ORF">VC82_910</name>
</gene>
<dbReference type="PANTHER" id="PTHR35004">
    <property type="entry name" value="TRANSPOSASE RV3428C-RELATED"/>
    <property type="match status" value="1"/>
</dbReference>
<dbReference type="GO" id="GO:0003677">
    <property type="term" value="F:DNA binding"/>
    <property type="evidence" value="ECO:0007669"/>
    <property type="project" value="InterPro"/>
</dbReference>
<dbReference type="KEGG" id="mlt:VC82_629"/>
<dbReference type="EMBL" id="CP011071">
    <property type="protein sequence ID" value="AKA34560.1"/>
    <property type="molecule type" value="Genomic_DNA"/>
</dbReference>
<accession>A0A0D5YQY3</accession>
<dbReference type="InterPro" id="IPR054353">
    <property type="entry name" value="IstA-like_C"/>
</dbReference>
<dbReference type="Pfam" id="PF00665">
    <property type="entry name" value="rve"/>
    <property type="match status" value="1"/>
</dbReference>
<dbReference type="RefSeq" id="WP_045801074.1">
    <property type="nucleotide sequence ID" value="NZ_CP011071.1"/>
</dbReference>
<dbReference type="Pfam" id="PF22483">
    <property type="entry name" value="Mu-transpos_C_2"/>
    <property type="match status" value="1"/>
</dbReference>
<dbReference type="OrthoDB" id="3193769at2"/>
<evidence type="ECO:0000313" key="4">
    <source>
        <dbReference type="EMBL" id="AKA34560.1"/>
    </source>
</evidence>
<dbReference type="Gene3D" id="1.10.10.10">
    <property type="entry name" value="Winged helix-like DNA-binding domain superfamily/Winged helix DNA-binding domain"/>
    <property type="match status" value="1"/>
</dbReference>
<evidence type="ECO:0000256" key="1">
    <source>
        <dbReference type="ARBA" id="ARBA00009277"/>
    </source>
</evidence>
<proteinExistence type="inferred from homology"/>
<dbReference type="PANTHER" id="PTHR35004:SF8">
    <property type="entry name" value="TRANSPOSASE RV3428C-RELATED"/>
    <property type="match status" value="1"/>
</dbReference>
<evidence type="ECO:0000259" key="2">
    <source>
        <dbReference type="PROSITE" id="PS50994"/>
    </source>
</evidence>
<dbReference type="InterPro" id="IPR036397">
    <property type="entry name" value="RNaseH_sf"/>
</dbReference>
<dbReference type="Pfam" id="PF02796">
    <property type="entry name" value="HTH_7"/>
    <property type="match status" value="1"/>
</dbReference>
<dbReference type="GO" id="GO:0000150">
    <property type="term" value="F:DNA strand exchange activity"/>
    <property type="evidence" value="ECO:0007669"/>
    <property type="project" value="InterPro"/>
</dbReference>
<dbReference type="InterPro" id="IPR001584">
    <property type="entry name" value="Integrase_cat-core"/>
</dbReference>
<dbReference type="GO" id="GO:0015074">
    <property type="term" value="P:DNA integration"/>
    <property type="evidence" value="ECO:0007669"/>
    <property type="project" value="InterPro"/>
</dbReference>
<dbReference type="InterPro" id="IPR012337">
    <property type="entry name" value="RNaseH-like_sf"/>
</dbReference>
<dbReference type="Gene3D" id="3.30.420.10">
    <property type="entry name" value="Ribonuclease H-like superfamily/Ribonuclease H"/>
    <property type="match status" value="1"/>
</dbReference>
<comment type="similarity">
    <text evidence="1">Belongs to the transposase IS21/IS408/IS1162 family.</text>
</comment>
<dbReference type="InterPro" id="IPR036388">
    <property type="entry name" value="WH-like_DNA-bd_sf"/>
</dbReference>
<dbReference type="InterPro" id="IPR009057">
    <property type="entry name" value="Homeodomain-like_sf"/>
</dbReference>
<dbReference type="SUPFAM" id="SSF53098">
    <property type="entry name" value="Ribonuclease H-like"/>
    <property type="match status" value="1"/>
</dbReference>
<dbReference type="NCBIfam" id="NF033546">
    <property type="entry name" value="transpos_IS21"/>
    <property type="match status" value="1"/>
</dbReference>
<feature type="domain" description="Integrase catalytic" evidence="2">
    <location>
        <begin position="128"/>
        <end position="331"/>
    </location>
</feature>
<dbReference type="PATRIC" id="fig|516051.4.peg.655"/>
<dbReference type="KEGG" id="mlt:VC82_910"/>
<dbReference type="SUPFAM" id="SSF46689">
    <property type="entry name" value="Homeodomain-like"/>
    <property type="match status" value="1"/>
</dbReference>
<dbReference type="Proteomes" id="UP000032726">
    <property type="component" value="Chromosome"/>
</dbReference>
<dbReference type="EMBL" id="CP011071">
    <property type="protein sequence ID" value="AKA34298.1"/>
    <property type="molecule type" value="Genomic_DNA"/>
</dbReference>
<sequence>MANKQIDMRKAKRIFKLYGEGVSKRQISKQLGLSRNTVSKYIDFFKRYRLTPYEVSAMTLEEIHRLFRSDQKPKSDQLKTLEKYFPYFDKELRKTGVTKQLLWEEYYARHPDGFKLSQFRYWYREWAKEVSPVMHFTHKAGDKLFIDFTGKKLSVVDKHTGELQELEVFVCVLGSSQYTYVEACASQKLEDFMRCTENALWFYGGVPRALVTDNLKSAVTKSSRYEPKVNDTFADFAEHYETAVLPTRAYRPRDKAIVENAVRIIYTRVFAPLRNSTFHSKADINKAISGLLKTHNDRSFRGREYSRRSMFEEVERQELGPLPLKRYEIRSYAKGTVHKNSHTYLGKDKHYYSVPYRHIGKQVKIIYTDSFVEIYHKHERLAAHTRKRQKYGYTTVAEHMPSHHRFVSEWSSEKFIAWAGHIGDSCKGYIIGILDKKQHPEQSYKSCLGILHLAKKVGDRRLDNACRRASDYGAYSYNMVERILKKGWDALEEDPQENIEVPDHKNIRGGNYYK</sequence>